<dbReference type="KEGG" id="mfm:MfeM64YM_0787"/>
<feature type="domain" description="AAA" evidence="1">
    <location>
        <begin position="21"/>
        <end position="153"/>
    </location>
</feature>
<evidence type="ECO:0000259" key="2">
    <source>
        <dbReference type="Pfam" id="PF13635"/>
    </source>
</evidence>
<dbReference type="PANTHER" id="PTHR33295">
    <property type="entry name" value="ATPASE"/>
    <property type="match status" value="1"/>
</dbReference>
<evidence type="ECO:0000313" key="4">
    <source>
        <dbReference type="Proteomes" id="UP000007473"/>
    </source>
</evidence>
<gene>
    <name evidence="3" type="ordered locus">MfeM64YM_0787</name>
</gene>
<dbReference type="InterPro" id="IPR027417">
    <property type="entry name" value="P-loop_NTPase"/>
</dbReference>
<evidence type="ECO:0000259" key="1">
    <source>
        <dbReference type="Pfam" id="PF13173"/>
    </source>
</evidence>
<dbReference type="Pfam" id="PF13173">
    <property type="entry name" value="AAA_14"/>
    <property type="match status" value="1"/>
</dbReference>
<name>A0AB32XCL1_MYCFM</name>
<proteinExistence type="predicted"/>
<protein>
    <submittedName>
        <fullName evidence="3">AAA+ superfamily ATPase</fullName>
    </submittedName>
</protein>
<dbReference type="PANTHER" id="PTHR33295:SF18">
    <property type="entry name" value="AAA+ ATPASE DOMAIN-CONTAINING PROTEIN"/>
    <property type="match status" value="1"/>
</dbReference>
<evidence type="ECO:0000313" key="3">
    <source>
        <dbReference type="EMBL" id="ADV34782.1"/>
    </source>
</evidence>
<accession>A0AB32XCL1</accession>
<dbReference type="InterPro" id="IPR041682">
    <property type="entry name" value="AAA_14"/>
</dbReference>
<reference evidence="3 4" key="1">
    <citation type="journal article" date="2011" name="J. Bacteriol.">
        <title>Genome sequence of the repetitive-sequence-rich Mycoplasma fermentans strain M64.</title>
        <authorList>
            <person name="Shu H.W."/>
            <person name="Liu T.T."/>
            <person name="Chang H.Y."/>
            <person name="Liu Y.M."/>
            <person name="Wu K.M."/>
            <person name="Shu H.Y."/>
            <person name="Tsai S.F."/>
            <person name="Hsiao K.J."/>
            <person name="Hu W.S."/>
            <person name="Ng W.V."/>
        </authorList>
    </citation>
    <scope>NUCLEOTIDE SEQUENCE [LARGE SCALE GENOMIC DNA]</scope>
    <source>
        <strain evidence="3 4">M64</strain>
    </source>
</reference>
<dbReference type="Gene3D" id="3.40.50.300">
    <property type="entry name" value="P-loop containing nucleotide triphosphate hydrolases"/>
    <property type="match status" value="1"/>
</dbReference>
<dbReference type="Proteomes" id="UP000007473">
    <property type="component" value="Chromosome"/>
</dbReference>
<dbReference type="InterPro" id="IPR025420">
    <property type="entry name" value="DUF4143"/>
</dbReference>
<sequence length="419" mass="49205">MNKVIKRDNYLNMLINKINNKKIKIITGIRRVGKSFLLFNLFYSYLLANKVEADQIITIKLDRVENEELWDRQKLYKYIKDRIVNDKQYFLLIDEIQNVKKFELVLNSFQDQDNIDIYVTGSNSKFLSKDIATTFAGRGMEINVLPLSFQEYLNFSNLDINEAWNLYSLYGGMPEVVLVDNEKEKKQILKDLLTNVYVNDIVERHKLNSTQDVLNIVEYLASIVSSQCNSSRIANSFNSLNNKKTSTYQIDKILDALEDSFLIDKIRKYDIKGLKLLSGQYKYYFVDNGLRNVALNFRNLGQGQLIENAFFNALKINYFDISYGAINQKNNINNQWINNQYEIDFIAQNFNTKVYFQVTTSLNNQEVKERELRPFFLTNNNFRKVIVDYSEKNNWIDQDGITHVSLLSYLENPDIIKEF</sequence>
<dbReference type="Pfam" id="PF13635">
    <property type="entry name" value="DUF4143"/>
    <property type="match status" value="1"/>
</dbReference>
<dbReference type="RefSeq" id="WP_013527063.1">
    <property type="nucleotide sequence ID" value="NC_014921.1"/>
</dbReference>
<organism evidence="3 4">
    <name type="scientific">Mycoplasmopsis fermentans (strain M64)</name>
    <name type="common">Mycoplasma fermentans</name>
    <dbReference type="NCBI Taxonomy" id="943945"/>
    <lineage>
        <taxon>Bacteria</taxon>
        <taxon>Bacillati</taxon>
        <taxon>Mycoplasmatota</taxon>
        <taxon>Mycoplasmoidales</taxon>
        <taxon>Metamycoplasmataceae</taxon>
        <taxon>Mycoplasmopsis</taxon>
    </lineage>
</organism>
<dbReference type="AlphaFoldDB" id="A0AB32XCL1"/>
<feature type="domain" description="DUF4143" evidence="2">
    <location>
        <begin position="199"/>
        <end position="358"/>
    </location>
</feature>
<dbReference type="SUPFAM" id="SSF52540">
    <property type="entry name" value="P-loop containing nucleoside triphosphate hydrolases"/>
    <property type="match status" value="1"/>
</dbReference>
<dbReference type="EMBL" id="CP002458">
    <property type="protein sequence ID" value="ADV34782.1"/>
    <property type="molecule type" value="Genomic_DNA"/>
</dbReference>